<evidence type="ECO:0000313" key="2">
    <source>
        <dbReference type="Proteomes" id="UP001140087"/>
    </source>
</evidence>
<evidence type="ECO:0000313" key="1">
    <source>
        <dbReference type="EMBL" id="KAJ2793484.1"/>
    </source>
</evidence>
<feature type="non-terminal residue" evidence="1">
    <location>
        <position position="110"/>
    </location>
</feature>
<dbReference type="Proteomes" id="UP001140087">
    <property type="component" value="Unassembled WGS sequence"/>
</dbReference>
<gene>
    <name evidence="1" type="ORF">H4R21_005880</name>
</gene>
<name>A0ACC1KQY1_9FUNG</name>
<dbReference type="EMBL" id="JANBUN010002864">
    <property type="protein sequence ID" value="KAJ2793484.1"/>
    <property type="molecule type" value="Genomic_DNA"/>
</dbReference>
<proteinExistence type="predicted"/>
<accession>A0ACC1KQY1</accession>
<comment type="caution">
    <text evidence="1">The sequence shown here is derived from an EMBL/GenBank/DDBJ whole genome shotgun (WGS) entry which is preliminary data.</text>
</comment>
<protein>
    <submittedName>
        <fullName evidence="1">Uncharacterized protein</fullName>
    </submittedName>
</protein>
<keyword evidence="2" id="KW-1185">Reference proteome</keyword>
<reference evidence="1" key="1">
    <citation type="submission" date="2022-07" db="EMBL/GenBank/DDBJ databases">
        <title>Phylogenomic reconstructions and comparative analyses of Kickxellomycotina fungi.</title>
        <authorList>
            <person name="Reynolds N.K."/>
            <person name="Stajich J.E."/>
            <person name="Barry K."/>
            <person name="Grigoriev I.V."/>
            <person name="Crous P."/>
            <person name="Smith M.E."/>
        </authorList>
    </citation>
    <scope>NUCLEOTIDE SEQUENCE</scope>
    <source>
        <strain evidence="1">BCRC 34780</strain>
    </source>
</reference>
<organism evidence="1 2">
    <name type="scientific">Coemansia helicoidea</name>
    <dbReference type="NCBI Taxonomy" id="1286919"/>
    <lineage>
        <taxon>Eukaryota</taxon>
        <taxon>Fungi</taxon>
        <taxon>Fungi incertae sedis</taxon>
        <taxon>Zoopagomycota</taxon>
        <taxon>Kickxellomycotina</taxon>
        <taxon>Kickxellomycetes</taxon>
        <taxon>Kickxellales</taxon>
        <taxon>Kickxellaceae</taxon>
        <taxon>Coemansia</taxon>
    </lineage>
</organism>
<sequence>MPGATDDEVREAASNEAARSVFAMDLMTSQQGKIARRVLRDVENREKDIRDIGNTIELLNNMFIDMQEVIAQQQDIIDNIEHAVEDVHENMEAAQTEVRHATWYRIKARK</sequence>